<feature type="compositionally biased region" description="Basic and acidic residues" evidence="8">
    <location>
        <begin position="443"/>
        <end position="453"/>
    </location>
</feature>
<protein>
    <submittedName>
        <fullName evidence="10">Raftlin isoform X2</fullName>
    </submittedName>
    <submittedName>
        <fullName evidence="10">Raftlin isoform X3</fullName>
    </submittedName>
</protein>
<dbReference type="GO" id="GO:0005886">
    <property type="term" value="C:plasma membrane"/>
    <property type="evidence" value="ECO:0007669"/>
    <property type="project" value="UniProtKB-SubCell"/>
</dbReference>
<evidence type="ECO:0000313" key="10">
    <source>
        <dbReference type="RefSeq" id="XP_020013127.1"/>
    </source>
</evidence>
<dbReference type="GeneID" id="109682359"/>
<dbReference type="RefSeq" id="XP_020013127.1">
    <property type="nucleotide sequence ID" value="XM_020157538.2"/>
</dbReference>
<evidence type="ECO:0000256" key="6">
    <source>
        <dbReference type="ARBA" id="ARBA00023139"/>
    </source>
</evidence>
<dbReference type="OrthoDB" id="9942562at2759"/>
<evidence type="ECO:0000256" key="8">
    <source>
        <dbReference type="SAM" id="MobiDB-lite"/>
    </source>
</evidence>
<dbReference type="InterPro" id="IPR028169">
    <property type="entry name" value="Raftlin"/>
</dbReference>
<feature type="region of interest" description="Disordered" evidence="8">
    <location>
        <begin position="388"/>
        <end position="493"/>
    </location>
</feature>
<dbReference type="RefSeq" id="XP_020013127.1">
    <property type="nucleotide sequence ID" value="XM_020157538.1"/>
</dbReference>
<gene>
    <name evidence="10" type="primary">Rftn1</name>
</gene>
<dbReference type="PANTHER" id="PTHR17601:SF3">
    <property type="entry name" value="RAFTLIN"/>
    <property type="match status" value="1"/>
</dbReference>
<feature type="compositionally biased region" description="Basic and acidic residues" evidence="8">
    <location>
        <begin position="182"/>
        <end position="197"/>
    </location>
</feature>
<organism evidence="10">
    <name type="scientific">Castor canadensis</name>
    <name type="common">American beaver</name>
    <dbReference type="NCBI Taxonomy" id="51338"/>
    <lineage>
        <taxon>Eukaryota</taxon>
        <taxon>Metazoa</taxon>
        <taxon>Chordata</taxon>
        <taxon>Craniata</taxon>
        <taxon>Vertebrata</taxon>
        <taxon>Euteleostomi</taxon>
        <taxon>Mammalia</taxon>
        <taxon>Eutheria</taxon>
        <taxon>Euarchontoglires</taxon>
        <taxon>Glires</taxon>
        <taxon>Rodentia</taxon>
        <taxon>Castorimorpha</taxon>
        <taxon>Castoridae</taxon>
        <taxon>Castor</taxon>
    </lineage>
</organism>
<reference evidence="10" key="1">
    <citation type="submission" date="2025-08" db="UniProtKB">
        <authorList>
            <consortium name="RefSeq"/>
        </authorList>
    </citation>
    <scope>IDENTIFICATION</scope>
    <source>
        <tissue evidence="10">Leukocyte</tissue>
    </source>
</reference>
<feature type="compositionally biased region" description="Acidic residues" evidence="8">
    <location>
        <begin position="480"/>
        <end position="493"/>
    </location>
</feature>
<feature type="compositionally biased region" description="Basic residues" evidence="8">
    <location>
        <begin position="392"/>
        <end position="401"/>
    </location>
</feature>
<feature type="compositionally biased region" description="Basic and acidic residues" evidence="8">
    <location>
        <begin position="402"/>
        <end position="420"/>
    </location>
</feature>
<keyword evidence="9" id="KW-1185">Reference proteome</keyword>
<comment type="subcellular location">
    <subcellularLocation>
        <location evidence="1">Cell membrane</location>
        <topology evidence="1">Lipid-anchor</topology>
    </subcellularLocation>
</comment>
<dbReference type="PANTHER" id="PTHR17601">
    <property type="entry name" value="RAFTLIN-RELATED"/>
    <property type="match status" value="1"/>
</dbReference>
<keyword evidence="4" id="KW-0519">Myristate</keyword>
<keyword evidence="7" id="KW-0449">Lipoprotein</keyword>
<proteinExistence type="inferred from homology"/>
<keyword evidence="6" id="KW-0564">Palmitate</keyword>
<evidence type="ECO:0000313" key="9">
    <source>
        <dbReference type="Proteomes" id="UP001732720"/>
    </source>
</evidence>
<evidence type="ECO:0000256" key="7">
    <source>
        <dbReference type="ARBA" id="ARBA00023288"/>
    </source>
</evidence>
<keyword evidence="5" id="KW-0472">Membrane</keyword>
<dbReference type="AlphaFoldDB" id="A0A8B7U1W4"/>
<comment type="similarity">
    <text evidence="2">Belongs to the raftlin family.</text>
</comment>
<evidence type="ECO:0000256" key="5">
    <source>
        <dbReference type="ARBA" id="ARBA00023136"/>
    </source>
</evidence>
<evidence type="ECO:0000256" key="1">
    <source>
        <dbReference type="ARBA" id="ARBA00004193"/>
    </source>
</evidence>
<dbReference type="CTD" id="23180"/>
<feature type="region of interest" description="Disordered" evidence="8">
    <location>
        <begin position="165"/>
        <end position="270"/>
    </location>
</feature>
<keyword evidence="3" id="KW-1003">Cell membrane</keyword>
<sequence length="493" mass="54175">MGCGLNKLEKRDEKRPGNIYSTLKRPQVETKVDVSYEYRFLEFTTLSAEELPRSSAVRLTSLRDLPAQLLDLYQQGFSLAALHPFVQPTHKQETLPLEHIFRAILVKKTDRSQKTDLHNEGYVLELDCFSSLDHRTLVPDFVKKVQEAASRGLKFIGVIPQYQSPVPSVGSSPPVPTAHSAVDARDVRTARGDHTSLESEDPGAADVGVVPAGMDRSPAPSPGPTREAPCTQHPSLPSEEGESGEFSLQGVSPPLDGPEGNPSDMHGDPLTGKMEIFALFNRPKSHQKCRQYYPVSIPLRVSRNGQTVSSLDANWLEHMSDHFRKGGMLVNAVFHLGMVNDSFHGLTDGVFIFEAVSTEDSKTMQGYDAIVVEQWTVLEFQWRFSREEMHSRQTRKSKGKLSARDKRQAEENEKNLEDQFSKAGDVGNCVAGGQQEGGGAEMRGPEPEVRAERQSGVAVQNGPAGYSRAQAVPRHSGPGEDAEVAAEPAPEDN</sequence>
<evidence type="ECO:0000256" key="4">
    <source>
        <dbReference type="ARBA" id="ARBA00022707"/>
    </source>
</evidence>
<evidence type="ECO:0000256" key="2">
    <source>
        <dbReference type="ARBA" id="ARBA00006390"/>
    </source>
</evidence>
<accession>A0A8B7U1W4</accession>
<dbReference type="Proteomes" id="UP001732720">
    <property type="component" value="Chromosome 10"/>
</dbReference>
<evidence type="ECO:0000256" key="3">
    <source>
        <dbReference type="ARBA" id="ARBA00022475"/>
    </source>
</evidence>
<name>A0A8B7U1W4_CASCN</name>
<dbReference type="Pfam" id="PF15250">
    <property type="entry name" value="Raftlin"/>
    <property type="match status" value="1"/>
</dbReference>
<feature type="compositionally biased region" description="Low complexity" evidence="8">
    <location>
        <begin position="234"/>
        <end position="248"/>
    </location>
</feature>